<dbReference type="GO" id="GO:0005524">
    <property type="term" value="F:ATP binding"/>
    <property type="evidence" value="ECO:0007669"/>
    <property type="project" value="UniProtKB-KW"/>
</dbReference>
<evidence type="ECO:0000256" key="6">
    <source>
        <dbReference type="SAM" id="Coils"/>
    </source>
</evidence>
<dbReference type="GO" id="GO:0046872">
    <property type="term" value="F:metal ion binding"/>
    <property type="evidence" value="ECO:0007669"/>
    <property type="project" value="UniProtKB-KW"/>
</dbReference>
<organism evidence="8">
    <name type="scientific">marine sediment metagenome</name>
    <dbReference type="NCBI Taxonomy" id="412755"/>
    <lineage>
        <taxon>unclassified sequences</taxon>
        <taxon>metagenomes</taxon>
        <taxon>ecological metagenomes</taxon>
    </lineage>
</organism>
<name>X1QWL7_9ZZZZ</name>
<dbReference type="InterPro" id="IPR013134">
    <property type="entry name" value="Zn_hook_RAD50"/>
</dbReference>
<proteinExistence type="predicted"/>
<feature type="non-terminal residue" evidence="8">
    <location>
        <position position="1"/>
    </location>
</feature>
<dbReference type="SUPFAM" id="SSF75712">
    <property type="entry name" value="Rad50 coiled-coil Zn hook"/>
    <property type="match status" value="1"/>
</dbReference>
<comment type="caution">
    <text evidence="8">The sequence shown here is derived from an EMBL/GenBank/DDBJ whole genome shotgun (WGS) entry which is preliminary data.</text>
</comment>
<keyword evidence="1" id="KW-0479">Metal-binding</keyword>
<protein>
    <recommendedName>
        <fullName evidence="7">Zinc-hook domain-containing protein</fullName>
    </recommendedName>
</protein>
<evidence type="ECO:0000256" key="4">
    <source>
        <dbReference type="ARBA" id="ARBA00022840"/>
    </source>
</evidence>
<keyword evidence="5 6" id="KW-0175">Coiled coil</keyword>
<reference evidence="8" key="1">
    <citation type="journal article" date="2014" name="Front. Microbiol.">
        <title>High frequency of phylogenetically diverse reductive dehalogenase-homologous genes in deep subseafloor sedimentary metagenomes.</title>
        <authorList>
            <person name="Kawai M."/>
            <person name="Futagami T."/>
            <person name="Toyoda A."/>
            <person name="Takaki Y."/>
            <person name="Nishi S."/>
            <person name="Hori S."/>
            <person name="Arai W."/>
            <person name="Tsubouchi T."/>
            <person name="Morono Y."/>
            <person name="Uchiyama I."/>
            <person name="Ito T."/>
            <person name="Fujiyama A."/>
            <person name="Inagaki F."/>
            <person name="Takami H."/>
        </authorList>
    </citation>
    <scope>NUCLEOTIDE SEQUENCE</scope>
    <source>
        <strain evidence="8">Expedition CK06-06</strain>
    </source>
</reference>
<evidence type="ECO:0000256" key="2">
    <source>
        <dbReference type="ARBA" id="ARBA00022741"/>
    </source>
</evidence>
<dbReference type="PROSITE" id="PS51131">
    <property type="entry name" value="ZN_HOOK"/>
    <property type="match status" value="1"/>
</dbReference>
<sequence>RNDELNLKLQKIRKVEEEKVLIERKIEEGRADLVIEVRNKQDRHKDLEIKAEQKGRSKTELLELEKKIKDIKLLEEESENIQEKGNKLNVRLSSIKNQMERLEKDAGNNEEKIRLLRENPEGECPLCEAKLNADRKKKIEANLNREIKLIFTEIEKLKEEQGESYIQKEKLIDRWKEIKQSIKDKDTWQQQLSKVQLEYKESEQAAKMIIGLQEEIKKIEKIIVGSSPCGMTLSMVINLRAGTGMNS</sequence>
<evidence type="ECO:0000259" key="7">
    <source>
        <dbReference type="PROSITE" id="PS51131"/>
    </source>
</evidence>
<evidence type="ECO:0000256" key="5">
    <source>
        <dbReference type="ARBA" id="ARBA00023054"/>
    </source>
</evidence>
<feature type="domain" description="Zinc-hook" evidence="7">
    <location>
        <begin position="78"/>
        <end position="176"/>
    </location>
</feature>
<feature type="coiled-coil region" evidence="6">
    <location>
        <begin position="5"/>
        <end position="160"/>
    </location>
</feature>
<dbReference type="AlphaFoldDB" id="X1QWL7"/>
<dbReference type="EMBL" id="BARW01001283">
    <property type="protein sequence ID" value="GAI72663.1"/>
    <property type="molecule type" value="Genomic_DNA"/>
</dbReference>
<evidence type="ECO:0000256" key="3">
    <source>
        <dbReference type="ARBA" id="ARBA00022833"/>
    </source>
</evidence>
<keyword evidence="2" id="KW-0547">Nucleotide-binding</keyword>
<keyword evidence="4" id="KW-0067">ATP-binding</keyword>
<evidence type="ECO:0000256" key="1">
    <source>
        <dbReference type="ARBA" id="ARBA00022723"/>
    </source>
</evidence>
<evidence type="ECO:0000313" key="8">
    <source>
        <dbReference type="EMBL" id="GAI72663.1"/>
    </source>
</evidence>
<accession>X1QWL7</accession>
<dbReference type="Gene3D" id="1.10.287.510">
    <property type="entry name" value="Helix hairpin bin"/>
    <property type="match status" value="1"/>
</dbReference>
<keyword evidence="3" id="KW-0862">Zinc</keyword>
<gene>
    <name evidence="8" type="ORF">S12H4_04247</name>
</gene>